<sequence length="194" mass="21976">MKSSNKLNGKDLINIGIFTAIYFVVIMALAMLGFIPIFMPTYSVLMPLFGGIPFMLFLTKVRKFGMVWIMSILMGLLMWLTGMSYYALVIGSITGLIAEFVLKGGEYKSAKRAVIVHAIFCFWIVSNYIPLFFFADKYWSTRQNFGQEYIDALTKLFPKWMFPVHIALCFCFGILGGLLGRKILKKHFAKAGIA</sequence>
<feature type="transmembrane region" description="Helical" evidence="1">
    <location>
        <begin position="86"/>
        <end position="102"/>
    </location>
</feature>
<evidence type="ECO:0000256" key="1">
    <source>
        <dbReference type="SAM" id="Phobius"/>
    </source>
</evidence>
<protein>
    <submittedName>
        <fullName evidence="2">Energy-coupling factor transport system substrate-specific component</fullName>
    </submittedName>
</protein>
<dbReference type="Pfam" id="PF09605">
    <property type="entry name" value="Trep_Strep"/>
    <property type="match status" value="1"/>
</dbReference>
<feature type="transmembrane region" description="Helical" evidence="1">
    <location>
        <begin position="41"/>
        <end position="59"/>
    </location>
</feature>
<dbReference type="OrthoDB" id="9781459at2"/>
<gene>
    <name evidence="2" type="ORF">SAMN04487977_10492</name>
</gene>
<keyword evidence="1" id="KW-0812">Transmembrane</keyword>
<keyword evidence="3" id="KW-1185">Reference proteome</keyword>
<dbReference type="EMBL" id="FOFU01000004">
    <property type="protein sequence ID" value="SEQ39131.1"/>
    <property type="molecule type" value="Genomic_DNA"/>
</dbReference>
<keyword evidence="1" id="KW-0472">Membrane</keyword>
<dbReference type="InterPro" id="IPR011733">
    <property type="entry name" value="CHP02185_IM"/>
</dbReference>
<feature type="transmembrane region" description="Helical" evidence="1">
    <location>
        <begin position="64"/>
        <end position="80"/>
    </location>
</feature>
<dbReference type="Proteomes" id="UP000182360">
    <property type="component" value="Unassembled WGS sequence"/>
</dbReference>
<keyword evidence="1" id="KW-1133">Transmembrane helix</keyword>
<dbReference type="NCBIfam" id="TIGR02185">
    <property type="entry name" value="Trep_Strep"/>
    <property type="match status" value="1"/>
</dbReference>
<proteinExistence type="predicted"/>
<organism evidence="2 3">
    <name type="scientific">Treponema bryantii</name>
    <dbReference type="NCBI Taxonomy" id="163"/>
    <lineage>
        <taxon>Bacteria</taxon>
        <taxon>Pseudomonadati</taxon>
        <taxon>Spirochaetota</taxon>
        <taxon>Spirochaetia</taxon>
        <taxon>Spirochaetales</taxon>
        <taxon>Treponemataceae</taxon>
        <taxon>Treponema</taxon>
    </lineage>
</organism>
<dbReference type="RefSeq" id="WP_074642931.1">
    <property type="nucleotide sequence ID" value="NZ_FOFU01000004.1"/>
</dbReference>
<accession>A0A1H9FMG1</accession>
<name>A0A1H9FMG1_9SPIR</name>
<feature type="transmembrane region" description="Helical" evidence="1">
    <location>
        <begin position="12"/>
        <end position="35"/>
    </location>
</feature>
<evidence type="ECO:0000313" key="2">
    <source>
        <dbReference type="EMBL" id="SEQ39131.1"/>
    </source>
</evidence>
<evidence type="ECO:0000313" key="3">
    <source>
        <dbReference type="Proteomes" id="UP000182360"/>
    </source>
</evidence>
<reference evidence="2 3" key="1">
    <citation type="submission" date="2016-10" db="EMBL/GenBank/DDBJ databases">
        <authorList>
            <person name="de Groot N.N."/>
        </authorList>
    </citation>
    <scope>NUCLEOTIDE SEQUENCE [LARGE SCALE GENOMIC DNA]</scope>
    <source>
        <strain evidence="2 3">B25</strain>
    </source>
</reference>
<feature type="transmembrane region" description="Helical" evidence="1">
    <location>
        <begin position="114"/>
        <end position="135"/>
    </location>
</feature>
<dbReference type="AlphaFoldDB" id="A0A1H9FMG1"/>
<feature type="transmembrane region" description="Helical" evidence="1">
    <location>
        <begin position="160"/>
        <end position="180"/>
    </location>
</feature>